<proteinExistence type="predicted"/>
<evidence type="ECO:0000313" key="3">
    <source>
        <dbReference type="Proteomes" id="UP001501183"/>
    </source>
</evidence>
<dbReference type="EMBL" id="BAABFB010000063">
    <property type="protein sequence ID" value="GAA4485823.1"/>
    <property type="molecule type" value="Genomic_DNA"/>
</dbReference>
<sequence length="126" mass="12670">MNTLFRGVTITGAAVVTVLAGAGLASADTVTNTVGGPGRIVVTTRSTVDVGCEATITDPKGAAGPRNYQARAAEPGSTAFTGLPAGSYTVRTVCSDGTPTVVSSSKDTVNVTQPTLLDQMMQMFGS</sequence>
<evidence type="ECO:0000313" key="2">
    <source>
        <dbReference type="EMBL" id="GAA4485823.1"/>
    </source>
</evidence>
<keyword evidence="1" id="KW-0732">Signal</keyword>
<feature type="signal peptide" evidence="1">
    <location>
        <begin position="1"/>
        <end position="27"/>
    </location>
</feature>
<protein>
    <recommendedName>
        <fullName evidence="4">Carboxypeptidase family protein</fullName>
    </recommendedName>
</protein>
<gene>
    <name evidence="2" type="ORF">GCM10023094_41270</name>
</gene>
<evidence type="ECO:0000256" key="1">
    <source>
        <dbReference type="SAM" id="SignalP"/>
    </source>
</evidence>
<accession>A0ABP8PFL3</accession>
<dbReference type="Proteomes" id="UP001501183">
    <property type="component" value="Unassembled WGS sequence"/>
</dbReference>
<dbReference type="RefSeq" id="WP_345349516.1">
    <property type="nucleotide sequence ID" value="NZ_BAABFB010000063.1"/>
</dbReference>
<keyword evidence="3" id="KW-1185">Reference proteome</keyword>
<reference evidence="3" key="1">
    <citation type="journal article" date="2019" name="Int. J. Syst. Evol. Microbiol.">
        <title>The Global Catalogue of Microorganisms (GCM) 10K type strain sequencing project: providing services to taxonomists for standard genome sequencing and annotation.</title>
        <authorList>
            <consortium name="The Broad Institute Genomics Platform"/>
            <consortium name="The Broad Institute Genome Sequencing Center for Infectious Disease"/>
            <person name="Wu L."/>
            <person name="Ma J."/>
        </authorList>
    </citation>
    <scope>NUCLEOTIDE SEQUENCE [LARGE SCALE GENOMIC DNA]</scope>
    <source>
        <strain evidence="3">JCM 32206</strain>
    </source>
</reference>
<organism evidence="2 3">
    <name type="scientific">Rhodococcus olei</name>
    <dbReference type="NCBI Taxonomy" id="2161675"/>
    <lineage>
        <taxon>Bacteria</taxon>
        <taxon>Bacillati</taxon>
        <taxon>Actinomycetota</taxon>
        <taxon>Actinomycetes</taxon>
        <taxon>Mycobacteriales</taxon>
        <taxon>Nocardiaceae</taxon>
        <taxon>Rhodococcus</taxon>
    </lineage>
</organism>
<name>A0ABP8PFL3_9NOCA</name>
<evidence type="ECO:0008006" key="4">
    <source>
        <dbReference type="Google" id="ProtNLM"/>
    </source>
</evidence>
<comment type="caution">
    <text evidence="2">The sequence shown here is derived from an EMBL/GenBank/DDBJ whole genome shotgun (WGS) entry which is preliminary data.</text>
</comment>
<feature type="chain" id="PRO_5045592199" description="Carboxypeptidase family protein" evidence="1">
    <location>
        <begin position="28"/>
        <end position="126"/>
    </location>
</feature>